<dbReference type="AlphaFoldDB" id="A0A2P6VCR8"/>
<proteinExistence type="predicted"/>
<comment type="caution">
    <text evidence="2">The sequence shown here is derived from an EMBL/GenBank/DDBJ whole genome shotgun (WGS) entry which is preliminary data.</text>
</comment>
<gene>
    <name evidence="2" type="ORF">C2E20_4799</name>
</gene>
<evidence type="ECO:0000256" key="1">
    <source>
        <dbReference type="SAM" id="MobiDB-lite"/>
    </source>
</evidence>
<reference evidence="2 3" key="1">
    <citation type="journal article" date="2018" name="Plant J.">
        <title>Genome sequences of Chlorella sorokiniana UTEX 1602 and Micractinium conductrix SAG 241.80: implications to maltose excretion by a green alga.</title>
        <authorList>
            <person name="Arriola M.B."/>
            <person name="Velmurugan N."/>
            <person name="Zhang Y."/>
            <person name="Plunkett M.H."/>
            <person name="Hondzo H."/>
            <person name="Barney B.M."/>
        </authorList>
    </citation>
    <scope>NUCLEOTIDE SEQUENCE [LARGE SCALE GENOMIC DNA]</scope>
    <source>
        <strain evidence="2 3">SAG 241.80</strain>
    </source>
</reference>
<keyword evidence="3" id="KW-1185">Reference proteome</keyword>
<sequence>MAGREAALSGGLEERTAQDGALLARATGVIASLQVDVGGLLWELDQRFGSSFHEEVAAALPAVLAARAVPGAAAAVSTASASPEALLSAAQERVNLLRRAFDTITGLQTDVDACLCELESDVPQPLPFPHLSPLHTSTTFGATPASGARPGSSTAAADGLRSSLAATPGRGVLNSNEPG</sequence>
<organism evidence="2 3">
    <name type="scientific">Micractinium conductrix</name>
    <dbReference type="NCBI Taxonomy" id="554055"/>
    <lineage>
        <taxon>Eukaryota</taxon>
        <taxon>Viridiplantae</taxon>
        <taxon>Chlorophyta</taxon>
        <taxon>core chlorophytes</taxon>
        <taxon>Trebouxiophyceae</taxon>
        <taxon>Chlorellales</taxon>
        <taxon>Chlorellaceae</taxon>
        <taxon>Chlorella clade</taxon>
        <taxon>Micractinium</taxon>
    </lineage>
</organism>
<dbReference type="Proteomes" id="UP000239649">
    <property type="component" value="Unassembled WGS sequence"/>
</dbReference>
<evidence type="ECO:0000313" key="2">
    <source>
        <dbReference type="EMBL" id="PSC71874.1"/>
    </source>
</evidence>
<evidence type="ECO:0000313" key="3">
    <source>
        <dbReference type="Proteomes" id="UP000239649"/>
    </source>
</evidence>
<accession>A0A2P6VCR8</accession>
<name>A0A2P6VCR8_9CHLO</name>
<feature type="region of interest" description="Disordered" evidence="1">
    <location>
        <begin position="129"/>
        <end position="179"/>
    </location>
</feature>
<protein>
    <submittedName>
        <fullName evidence="2">Uncharacterized protein</fullName>
    </submittedName>
</protein>
<dbReference type="EMBL" id="LHPF02000012">
    <property type="protein sequence ID" value="PSC71874.1"/>
    <property type="molecule type" value="Genomic_DNA"/>
</dbReference>